<evidence type="ECO:0000313" key="1">
    <source>
        <dbReference type="EMBL" id="MFC4392741.1"/>
    </source>
</evidence>
<name>A0ABV8WBT4_9FLAO</name>
<accession>A0ABV8WBT4</accession>
<sequence>MSKSTSITLNRNIDKKELITLFASFFTKELQPNELLLSFNNKWIWFFFEPNNISDCEIQFSSEFSRSEKKNL</sequence>
<proteinExistence type="predicted"/>
<gene>
    <name evidence="1" type="ORF">ACFOY0_17225</name>
</gene>
<dbReference type="RefSeq" id="WP_179002802.1">
    <property type="nucleotide sequence ID" value="NZ_JBHSCO010000005.1"/>
</dbReference>
<organism evidence="1 2">
    <name type="scientific">Flavobacterium quisquiliarum</name>
    <dbReference type="NCBI Taxonomy" id="1834436"/>
    <lineage>
        <taxon>Bacteria</taxon>
        <taxon>Pseudomonadati</taxon>
        <taxon>Bacteroidota</taxon>
        <taxon>Flavobacteriia</taxon>
        <taxon>Flavobacteriales</taxon>
        <taxon>Flavobacteriaceae</taxon>
        <taxon>Flavobacterium</taxon>
    </lineage>
</organism>
<evidence type="ECO:0000313" key="2">
    <source>
        <dbReference type="Proteomes" id="UP001595719"/>
    </source>
</evidence>
<keyword evidence="2" id="KW-1185">Reference proteome</keyword>
<dbReference type="EMBL" id="JBHSCO010000005">
    <property type="protein sequence ID" value="MFC4392741.1"/>
    <property type="molecule type" value="Genomic_DNA"/>
</dbReference>
<reference evidence="2" key="1">
    <citation type="journal article" date="2019" name="Int. J. Syst. Evol. Microbiol.">
        <title>The Global Catalogue of Microorganisms (GCM) 10K type strain sequencing project: providing services to taxonomists for standard genome sequencing and annotation.</title>
        <authorList>
            <consortium name="The Broad Institute Genomics Platform"/>
            <consortium name="The Broad Institute Genome Sequencing Center for Infectious Disease"/>
            <person name="Wu L."/>
            <person name="Ma J."/>
        </authorList>
    </citation>
    <scope>NUCLEOTIDE SEQUENCE [LARGE SCALE GENOMIC DNA]</scope>
    <source>
        <strain evidence="2">CGMCC 1.15345</strain>
    </source>
</reference>
<comment type="caution">
    <text evidence="1">The sequence shown here is derived from an EMBL/GenBank/DDBJ whole genome shotgun (WGS) entry which is preliminary data.</text>
</comment>
<protein>
    <submittedName>
        <fullName evidence="1">Uncharacterized protein</fullName>
    </submittedName>
</protein>
<dbReference type="Proteomes" id="UP001595719">
    <property type="component" value="Unassembled WGS sequence"/>
</dbReference>